<dbReference type="EMBL" id="PCUF01000014">
    <property type="protein sequence ID" value="PIN66618.1"/>
    <property type="molecule type" value="Genomic_DNA"/>
</dbReference>
<accession>A0A2H9MML2</accession>
<evidence type="ECO:0000313" key="6">
    <source>
        <dbReference type="EMBL" id="PIX27929.1"/>
    </source>
</evidence>
<evidence type="ECO:0000313" key="11">
    <source>
        <dbReference type="Proteomes" id="UP000228888"/>
    </source>
</evidence>
<name>A0A2G9LJ83_HUBC1</name>
<dbReference type="EMBL" id="PFIH01000056">
    <property type="protein sequence ID" value="PIX27929.1"/>
    <property type="molecule type" value="Genomic_DNA"/>
</dbReference>
<accession>A0A2H9PA93</accession>
<feature type="domain" description="GatD N-terminal" evidence="1">
    <location>
        <begin position="27"/>
        <end position="70"/>
    </location>
</feature>
<proteinExistence type="predicted"/>
<dbReference type="Gene3D" id="2.30.30.520">
    <property type="match status" value="1"/>
</dbReference>
<evidence type="ECO:0000313" key="2">
    <source>
        <dbReference type="EMBL" id="PIN66618.1"/>
    </source>
</evidence>
<dbReference type="Proteomes" id="UP000231449">
    <property type="component" value="Unassembled WGS sequence"/>
</dbReference>
<gene>
    <name evidence="9" type="ORF">CO072_00185</name>
    <name evidence="8" type="ORF">CO124_02345</name>
    <name evidence="4" type="ORF">COS22_00355</name>
    <name evidence="3" type="ORF">COS45_02250</name>
    <name evidence="5" type="ORF">COW47_01180</name>
    <name evidence="2" type="ORF">COW69_01300</name>
    <name evidence="7" type="ORF">COY63_00670</name>
    <name evidence="6" type="ORF">COZ66_02190</name>
</gene>
<organism evidence="2 12">
    <name type="scientific">Huberarchaeum crystalense</name>
    <dbReference type="NCBI Taxonomy" id="2014257"/>
    <lineage>
        <taxon>Archaea</taxon>
        <taxon>Candidatus Huberarchaeota</taxon>
        <taxon>Candidatus Huberarchaeia</taxon>
        <taxon>Candidatus Huberarchaeales</taxon>
        <taxon>Candidatus Huberarchaeaceae</taxon>
        <taxon>Candidatus Huberarchaeum</taxon>
    </lineage>
</organism>
<protein>
    <recommendedName>
        <fullName evidence="1">GatD N-terminal domain-containing protein</fullName>
    </recommendedName>
</protein>
<dbReference type="Proteomes" id="UP000228989">
    <property type="component" value="Unassembled WGS sequence"/>
</dbReference>
<reference evidence="2 12" key="1">
    <citation type="submission" date="2017-09" db="EMBL/GenBank/DDBJ databases">
        <title>Depth-based differentiation of microbial function through sediment-hosted aquifers and enrichment of novel symbionts in the deep terrestrial subsurface.</title>
        <authorList>
            <person name="Probst A.J."/>
            <person name="Ladd B."/>
            <person name="Jarett J.K."/>
            <person name="Geller-Mcgrath D.E."/>
            <person name="Sieber C.M."/>
            <person name="Emerson J.B."/>
            <person name="Anantharaman K."/>
            <person name="Thomas B.C."/>
            <person name="Malmstrom R."/>
            <person name="Stieglmeier M."/>
            <person name="Klingl A."/>
            <person name="Woyke T."/>
            <person name="Ryan C.M."/>
            <person name="Banfield J.F."/>
        </authorList>
    </citation>
    <scope>NUCLEOTIDE SEQUENCE [LARGE SCALE GENOMIC DNA]</scope>
    <source>
        <strain evidence="4">CG02_land_8_20_14_3_00_31_209</strain>
        <strain evidence="3">CG03_land_8_20_14_0_80_31_114</strain>
        <strain evidence="5">CG17_big_fil_post_rev_8_21_14_2_50_31_73</strain>
        <strain evidence="2">CG18_big_fil_WC_8_21_14_2_50_31_19</strain>
        <strain evidence="7">CG_4_10_14_0_8_um_filter_31_133</strain>
        <strain evidence="6">CG_4_8_14_3_um_filter</strain>
        <strain evidence="9">CG_4_9_14_0_8_um_filter_31_21</strain>
        <strain evidence="8">CG_4_9_14_3_um_filter_31_125</strain>
    </source>
</reference>
<accession>A0A2H9QS11</accession>
<dbReference type="EMBL" id="PFFF01000028">
    <property type="protein sequence ID" value="PIV89738.1"/>
    <property type="molecule type" value="Genomic_DNA"/>
</dbReference>
<evidence type="ECO:0000313" key="8">
    <source>
        <dbReference type="EMBL" id="PJB03577.1"/>
    </source>
</evidence>
<dbReference type="InterPro" id="IPR040918">
    <property type="entry name" value="GatD_N"/>
</dbReference>
<dbReference type="EMBL" id="PFMG01000016">
    <property type="protein sequence ID" value="PIY99955.1"/>
    <property type="molecule type" value="Genomic_DNA"/>
</dbReference>
<accession>A0A2H9N1Z5</accession>
<reference evidence="10 11" key="2">
    <citation type="submission" date="2017-09" db="EMBL/GenBank/DDBJ databases">
        <title>Depth-based differentiation of microbial function through sediment-hosted aquifers and enrichment of novel symbionts in the deep terrestrial subsurface.</title>
        <authorList>
            <person name="Probst A.J."/>
            <person name="Ladd B."/>
            <person name="Jarett J.K."/>
            <person name="Geller-Mcgrath D.E."/>
            <person name="Sieber C.M.K."/>
            <person name="Emerson J.B."/>
            <person name="Anantharaman K."/>
            <person name="Thomas B.C."/>
            <person name="Malmstrom R."/>
            <person name="Stieglmeier M."/>
            <person name="Klingl A."/>
            <person name="Woyke T."/>
            <person name="Ryan C.M."/>
            <person name="Banfield J.F."/>
        </authorList>
    </citation>
    <scope>NUCLEOTIDE SEQUENCE [LARGE SCALE GENOMIC DNA]</scope>
</reference>
<evidence type="ECO:0000313" key="12">
    <source>
        <dbReference type="Proteomes" id="UP000229789"/>
    </source>
</evidence>
<accession>A0A2H9M7Q5</accession>
<dbReference type="EMBL" id="PETW01000007">
    <property type="protein sequence ID" value="PIV46615.1"/>
    <property type="molecule type" value="Genomic_DNA"/>
</dbReference>
<dbReference type="EMBL" id="PFUW01000040">
    <property type="protein sequence ID" value="PJB03577.1"/>
    <property type="molecule type" value="Genomic_DNA"/>
</dbReference>
<dbReference type="SUPFAM" id="SSF141300">
    <property type="entry name" value="GatD N-terminal domain-like"/>
    <property type="match status" value="1"/>
</dbReference>
<dbReference type="Pfam" id="PF18195">
    <property type="entry name" value="GatD_N"/>
    <property type="match status" value="1"/>
</dbReference>
<accession>A0A2H9RDL7</accession>
<dbReference type="Proteomes" id="UP000230713">
    <property type="component" value="Unassembled WGS sequence"/>
</dbReference>
<evidence type="ECO:0000313" key="4">
    <source>
        <dbReference type="EMBL" id="PIV46615.1"/>
    </source>
</evidence>
<evidence type="ECO:0000313" key="7">
    <source>
        <dbReference type="EMBL" id="PIY99955.1"/>
    </source>
</evidence>
<dbReference type="InterPro" id="IPR037222">
    <property type="entry name" value="GatD_N_sf"/>
</dbReference>
<evidence type="ECO:0000313" key="9">
    <source>
        <dbReference type="EMBL" id="PJC01730.1"/>
    </source>
</evidence>
<dbReference type="Proteomes" id="UP000231232">
    <property type="component" value="Unassembled WGS sequence"/>
</dbReference>
<sequence>MKLLKILLSILKLFKKQNKFIIKKYMETIKVKLKDNSQFEGILLLHPKYIIIKLKNGYNVALDKEEIEYIEEDSIKQYE</sequence>
<dbReference type="Proteomes" id="UP000230477">
    <property type="component" value="Unassembled WGS sequence"/>
</dbReference>
<accession>A0A2H9M2M9</accession>
<comment type="caution">
    <text evidence="2">The sequence shown here is derived from an EMBL/GenBank/DDBJ whole genome shotgun (WGS) entry which is preliminary data.</text>
</comment>
<evidence type="ECO:0000259" key="1">
    <source>
        <dbReference type="Pfam" id="PF18195"/>
    </source>
</evidence>
<dbReference type="Proteomes" id="UP000228888">
    <property type="component" value="Unassembled WGS sequence"/>
</dbReference>
<dbReference type="Proteomes" id="UP000229789">
    <property type="component" value="Unassembled WGS sequence"/>
</dbReference>
<dbReference type="EMBL" id="PFSX01000009">
    <property type="protein sequence ID" value="PJC01730.1"/>
    <property type="molecule type" value="Genomic_DNA"/>
</dbReference>
<accession>A0A2G9LJ83</accession>
<evidence type="ECO:0000313" key="3">
    <source>
        <dbReference type="EMBL" id="PIV13550.1"/>
    </source>
</evidence>
<dbReference type="AlphaFoldDB" id="A0A2G9LJ83"/>
<evidence type="ECO:0000313" key="5">
    <source>
        <dbReference type="EMBL" id="PIV89738.1"/>
    </source>
</evidence>
<dbReference type="Proteomes" id="UP000228874">
    <property type="component" value="Unassembled WGS sequence"/>
</dbReference>
<evidence type="ECO:0000313" key="10">
    <source>
        <dbReference type="Proteomes" id="UP000228874"/>
    </source>
</evidence>
<dbReference type="EMBL" id="PEUT01000055">
    <property type="protein sequence ID" value="PIV13550.1"/>
    <property type="molecule type" value="Genomic_DNA"/>
</dbReference>